<accession>A0A6I3KQP1</accession>
<evidence type="ECO:0000256" key="15">
    <source>
        <dbReference type="HAMAP-Rule" id="MF_00065"/>
    </source>
</evidence>
<dbReference type="GO" id="GO:0004020">
    <property type="term" value="F:adenylylsulfate kinase activity"/>
    <property type="evidence" value="ECO:0007669"/>
    <property type="project" value="UniProtKB-UniRule"/>
</dbReference>
<dbReference type="GO" id="GO:0070814">
    <property type="term" value="P:hydrogen sulfide biosynthetic process"/>
    <property type="evidence" value="ECO:0007669"/>
    <property type="project" value="UniProtKB-UniRule"/>
</dbReference>
<keyword evidence="7 15" id="KW-0808">Transferase</keyword>
<dbReference type="PANTHER" id="PTHR11055:SF63">
    <property type="entry name" value="ADENYLYL-SULFATE KINASE 1, CHLOROPLASTIC"/>
    <property type="match status" value="1"/>
</dbReference>
<organism evidence="18 19">
    <name type="scientific">Hyphomicrobium album</name>
    <dbReference type="NCBI Taxonomy" id="2665159"/>
    <lineage>
        <taxon>Bacteria</taxon>
        <taxon>Pseudomonadati</taxon>
        <taxon>Pseudomonadota</taxon>
        <taxon>Alphaproteobacteria</taxon>
        <taxon>Hyphomicrobiales</taxon>
        <taxon>Hyphomicrobiaceae</taxon>
        <taxon>Hyphomicrobium</taxon>
    </lineage>
</organism>
<dbReference type="SUPFAM" id="SSF50465">
    <property type="entry name" value="EF-Tu/eEF-1alpha/eIF2-gamma C-terminal domain"/>
    <property type="match status" value="1"/>
</dbReference>
<dbReference type="Gene3D" id="2.40.30.10">
    <property type="entry name" value="Translation factors"/>
    <property type="match status" value="1"/>
</dbReference>
<dbReference type="EMBL" id="WMBQ01000002">
    <property type="protein sequence ID" value="MTD95846.1"/>
    <property type="molecule type" value="Genomic_DNA"/>
</dbReference>
<keyword evidence="8 15" id="KW-0547">Nucleotide-binding</keyword>
<feature type="domain" description="GTP-eEF1A C-terminal" evidence="17">
    <location>
        <begin position="170"/>
        <end position="268"/>
    </location>
</feature>
<evidence type="ECO:0000256" key="14">
    <source>
        <dbReference type="ARBA" id="ARBA00031464"/>
    </source>
</evidence>
<evidence type="ECO:0000256" key="7">
    <source>
        <dbReference type="ARBA" id="ARBA00022679"/>
    </source>
</evidence>
<dbReference type="InterPro" id="IPR044139">
    <property type="entry name" value="CysN_NoDQ_III"/>
</dbReference>
<evidence type="ECO:0000256" key="10">
    <source>
        <dbReference type="ARBA" id="ARBA00022840"/>
    </source>
</evidence>
<reference evidence="18 19" key="1">
    <citation type="submission" date="2019-11" db="EMBL/GenBank/DDBJ databases">
        <title>Identification of a novel strain.</title>
        <authorList>
            <person name="Xu Q."/>
            <person name="Wang G."/>
        </authorList>
    </citation>
    <scope>NUCLEOTIDE SEQUENCE [LARGE SCALE GENOMIC DNA]</scope>
    <source>
        <strain evidence="19">xq</strain>
    </source>
</reference>
<dbReference type="HAMAP" id="MF_00065">
    <property type="entry name" value="Adenylyl_sulf_kinase"/>
    <property type="match status" value="1"/>
</dbReference>
<evidence type="ECO:0000256" key="9">
    <source>
        <dbReference type="ARBA" id="ARBA00022777"/>
    </source>
</evidence>
<dbReference type="GO" id="GO:0005524">
    <property type="term" value="F:ATP binding"/>
    <property type="evidence" value="ECO:0007669"/>
    <property type="project" value="UniProtKB-UniRule"/>
</dbReference>
<dbReference type="InterPro" id="IPR009001">
    <property type="entry name" value="Transl_elong_EF1A/Init_IF2_C"/>
</dbReference>
<dbReference type="AlphaFoldDB" id="A0A6I3KQP1"/>
<dbReference type="FunFam" id="3.40.50.300:FF:000212">
    <property type="entry name" value="Adenylyl-sulfate kinase"/>
    <property type="match status" value="1"/>
</dbReference>
<dbReference type="InterPro" id="IPR054696">
    <property type="entry name" value="GTP-eEF1A_C"/>
</dbReference>
<comment type="pathway">
    <text evidence="3 15">Sulfur metabolism; hydrogen sulfide biosynthesis; sulfite from sulfate: step 2/3.</text>
</comment>
<evidence type="ECO:0000256" key="6">
    <source>
        <dbReference type="ARBA" id="ARBA00018163"/>
    </source>
</evidence>
<dbReference type="Gene3D" id="3.40.50.300">
    <property type="entry name" value="P-loop containing nucleotide triphosphate hydrolases"/>
    <property type="match status" value="2"/>
</dbReference>
<evidence type="ECO:0000313" key="19">
    <source>
        <dbReference type="Proteomes" id="UP000440694"/>
    </source>
</evidence>
<feature type="domain" description="APS kinase" evidence="16">
    <location>
        <begin position="297"/>
        <end position="447"/>
    </location>
</feature>
<proteinExistence type="inferred from homology"/>
<evidence type="ECO:0000313" key="18">
    <source>
        <dbReference type="EMBL" id="MTD95846.1"/>
    </source>
</evidence>
<evidence type="ECO:0000256" key="13">
    <source>
        <dbReference type="ARBA" id="ARBA00031393"/>
    </source>
</evidence>
<keyword evidence="11" id="KW-0342">GTP-binding</keyword>
<evidence type="ECO:0000256" key="4">
    <source>
        <dbReference type="ARBA" id="ARBA00007008"/>
    </source>
</evidence>
<evidence type="ECO:0000256" key="11">
    <source>
        <dbReference type="ARBA" id="ARBA00023134"/>
    </source>
</evidence>
<evidence type="ECO:0000256" key="2">
    <source>
        <dbReference type="ARBA" id="ARBA00002632"/>
    </source>
</evidence>
<evidence type="ECO:0000256" key="12">
    <source>
        <dbReference type="ARBA" id="ARBA00029724"/>
    </source>
</evidence>
<sequence>MLNAGPTSEPDNRALRISVHNLAGTDQSTLVLQLQRLVLSLPVLAADAAGAPGADVSVVVVDGAHGFTSPARQAAAIARTGGARHIVLAVHTPALSAHDNVAFDAVSSDFHEYVRRLEFATAIAIPVGGADASGVAWFAGPSLAAHLDALAADLRAASGAFVEATQLTEQFAAHVACIADEELLPGRDYKLKLAGRELTASVTAIKYRLDVDSLHRLPARTLCRGEIGVCTIATQAPVALASDEDVPGAGRFIISDMHSDSPIAVGTVDFALRRGMNVHWQPLTITKELRASLKQQRPCVIWLTGLSGSGKSTLANLVEGWLALRGCHTYLLDGDNVRHGLNKDLGFTAVDRVENIRRVGEVARLFVDAGVIVLCSFISPFRAEREAVRSLLDTGEFIEIHVTAPLEVCEARDPKGLYAKCRAGQLPNFTGIDSPYEAPENADLVLDTTTAPATELAHRIVSLLQDRGIVADDGARERVGRSP</sequence>
<dbReference type="Pfam" id="PF22594">
    <property type="entry name" value="GTP-eEF1A_C"/>
    <property type="match status" value="1"/>
</dbReference>
<dbReference type="EC" id="2.7.1.25" evidence="5 15"/>
<evidence type="ECO:0000256" key="8">
    <source>
        <dbReference type="ARBA" id="ARBA00022741"/>
    </source>
</evidence>
<evidence type="ECO:0000256" key="1">
    <source>
        <dbReference type="ARBA" id="ARBA00001823"/>
    </source>
</evidence>
<evidence type="ECO:0000259" key="16">
    <source>
        <dbReference type="Pfam" id="PF01583"/>
    </source>
</evidence>
<comment type="function">
    <text evidence="2 15">Catalyzes the synthesis of activated sulfate.</text>
</comment>
<gene>
    <name evidence="15 18" type="primary">cysC</name>
    <name evidence="18" type="ORF">GIW81_16025</name>
</gene>
<evidence type="ECO:0000256" key="3">
    <source>
        <dbReference type="ARBA" id="ARBA00004806"/>
    </source>
</evidence>
<dbReference type="UniPathway" id="UPA00140">
    <property type="reaction ID" value="UER00205"/>
</dbReference>
<comment type="similarity">
    <text evidence="4 15">Belongs to the APS kinase family.</text>
</comment>
<feature type="active site" description="Phosphoserine intermediate" evidence="15">
    <location>
        <position position="379"/>
    </location>
</feature>
<dbReference type="RefSeq" id="WP_154740338.1">
    <property type="nucleotide sequence ID" value="NZ_WMBQ01000002.1"/>
</dbReference>
<keyword evidence="15" id="KW-0597">Phosphoprotein</keyword>
<dbReference type="InterPro" id="IPR027417">
    <property type="entry name" value="P-loop_NTPase"/>
</dbReference>
<protein>
    <recommendedName>
        <fullName evidence="6 15">Adenylyl-sulfate kinase</fullName>
        <ecNumber evidence="5 15">2.7.1.25</ecNumber>
    </recommendedName>
    <alternativeName>
        <fullName evidence="13 15">APS kinase</fullName>
    </alternativeName>
    <alternativeName>
        <fullName evidence="14 15">ATP adenosine-5'-phosphosulfate 3'-phosphotransferase</fullName>
    </alternativeName>
    <alternativeName>
        <fullName evidence="12 15">Adenosine-5'-phosphosulfate kinase</fullName>
    </alternativeName>
</protein>
<comment type="catalytic activity">
    <reaction evidence="1 15">
        <text>adenosine 5'-phosphosulfate + ATP = 3'-phosphoadenylyl sulfate + ADP + H(+)</text>
        <dbReference type="Rhea" id="RHEA:24152"/>
        <dbReference type="ChEBI" id="CHEBI:15378"/>
        <dbReference type="ChEBI" id="CHEBI:30616"/>
        <dbReference type="ChEBI" id="CHEBI:58243"/>
        <dbReference type="ChEBI" id="CHEBI:58339"/>
        <dbReference type="ChEBI" id="CHEBI:456216"/>
        <dbReference type="EC" id="2.7.1.25"/>
    </reaction>
</comment>
<dbReference type="CDD" id="cd02027">
    <property type="entry name" value="APSK"/>
    <property type="match status" value="1"/>
</dbReference>
<dbReference type="InterPro" id="IPR059117">
    <property type="entry name" value="APS_kinase_dom"/>
</dbReference>
<dbReference type="NCBIfam" id="NF003013">
    <property type="entry name" value="PRK03846.1"/>
    <property type="match status" value="1"/>
</dbReference>
<name>A0A6I3KQP1_9HYPH</name>
<dbReference type="Proteomes" id="UP000440694">
    <property type="component" value="Unassembled WGS sequence"/>
</dbReference>
<evidence type="ECO:0000256" key="5">
    <source>
        <dbReference type="ARBA" id="ARBA00012121"/>
    </source>
</evidence>
<dbReference type="NCBIfam" id="TIGR00455">
    <property type="entry name" value="apsK"/>
    <property type="match status" value="1"/>
</dbReference>
<dbReference type="InterPro" id="IPR002891">
    <property type="entry name" value="APS"/>
</dbReference>
<dbReference type="GO" id="GO:0005525">
    <property type="term" value="F:GTP binding"/>
    <property type="evidence" value="ECO:0007669"/>
    <property type="project" value="UniProtKB-KW"/>
</dbReference>
<dbReference type="Pfam" id="PF01583">
    <property type="entry name" value="APS_kinase"/>
    <property type="match status" value="1"/>
</dbReference>
<keyword evidence="19" id="KW-1185">Reference proteome</keyword>
<keyword evidence="10 15" id="KW-0067">ATP-binding</keyword>
<dbReference type="PANTHER" id="PTHR11055">
    <property type="entry name" value="BIFUNCTIONAL 3'-PHOSPHOADENOSINE 5'-PHOSPHOSULFATE SYNTHASE"/>
    <property type="match status" value="1"/>
</dbReference>
<dbReference type="GO" id="GO:0000103">
    <property type="term" value="P:sulfate assimilation"/>
    <property type="evidence" value="ECO:0007669"/>
    <property type="project" value="UniProtKB-UniRule"/>
</dbReference>
<evidence type="ECO:0000259" key="17">
    <source>
        <dbReference type="Pfam" id="PF22594"/>
    </source>
</evidence>
<dbReference type="CDD" id="cd04095">
    <property type="entry name" value="CysN_NoDQ_III"/>
    <property type="match status" value="1"/>
</dbReference>
<comment type="caution">
    <text evidence="18">The sequence shown here is derived from an EMBL/GenBank/DDBJ whole genome shotgun (WGS) entry which is preliminary data.</text>
</comment>
<feature type="binding site" evidence="15">
    <location>
        <begin position="305"/>
        <end position="312"/>
    </location>
    <ligand>
        <name>ATP</name>
        <dbReference type="ChEBI" id="CHEBI:30616"/>
    </ligand>
</feature>
<keyword evidence="9 15" id="KW-0418">Kinase</keyword>
<dbReference type="SUPFAM" id="SSF52540">
    <property type="entry name" value="P-loop containing nucleoside triphosphate hydrolases"/>
    <property type="match status" value="1"/>
</dbReference>